<gene>
    <name evidence="1" type="ORF">DPMN_117617</name>
</gene>
<evidence type="ECO:0000313" key="2">
    <source>
        <dbReference type="Proteomes" id="UP000828390"/>
    </source>
</evidence>
<reference evidence="1" key="1">
    <citation type="journal article" date="2019" name="bioRxiv">
        <title>The Genome of the Zebra Mussel, Dreissena polymorpha: A Resource for Invasive Species Research.</title>
        <authorList>
            <person name="McCartney M.A."/>
            <person name="Auch B."/>
            <person name="Kono T."/>
            <person name="Mallez S."/>
            <person name="Zhang Y."/>
            <person name="Obille A."/>
            <person name="Becker A."/>
            <person name="Abrahante J.E."/>
            <person name="Garbe J."/>
            <person name="Badalamenti J.P."/>
            <person name="Herman A."/>
            <person name="Mangelson H."/>
            <person name="Liachko I."/>
            <person name="Sullivan S."/>
            <person name="Sone E.D."/>
            <person name="Koren S."/>
            <person name="Silverstein K.A.T."/>
            <person name="Beckman K.B."/>
            <person name="Gohl D.M."/>
        </authorList>
    </citation>
    <scope>NUCLEOTIDE SEQUENCE</scope>
    <source>
        <strain evidence="1">Duluth1</strain>
        <tissue evidence="1">Whole animal</tissue>
    </source>
</reference>
<keyword evidence="2" id="KW-1185">Reference proteome</keyword>
<dbReference type="EMBL" id="JAIWYP010000005">
    <property type="protein sequence ID" value="KAH3816109.1"/>
    <property type="molecule type" value="Genomic_DNA"/>
</dbReference>
<dbReference type="AlphaFoldDB" id="A0A9D4JMS0"/>
<evidence type="ECO:0000313" key="1">
    <source>
        <dbReference type="EMBL" id="KAH3816109.1"/>
    </source>
</evidence>
<dbReference type="Proteomes" id="UP000828390">
    <property type="component" value="Unassembled WGS sequence"/>
</dbReference>
<reference evidence="1" key="2">
    <citation type="submission" date="2020-11" db="EMBL/GenBank/DDBJ databases">
        <authorList>
            <person name="McCartney M.A."/>
            <person name="Auch B."/>
            <person name="Kono T."/>
            <person name="Mallez S."/>
            <person name="Becker A."/>
            <person name="Gohl D.M."/>
            <person name="Silverstein K.A.T."/>
            <person name="Koren S."/>
            <person name="Bechman K.B."/>
            <person name="Herman A."/>
            <person name="Abrahante J.E."/>
            <person name="Garbe J."/>
        </authorList>
    </citation>
    <scope>NUCLEOTIDE SEQUENCE</scope>
    <source>
        <strain evidence="1">Duluth1</strain>
        <tissue evidence="1">Whole animal</tissue>
    </source>
</reference>
<organism evidence="1 2">
    <name type="scientific">Dreissena polymorpha</name>
    <name type="common">Zebra mussel</name>
    <name type="synonym">Mytilus polymorpha</name>
    <dbReference type="NCBI Taxonomy" id="45954"/>
    <lineage>
        <taxon>Eukaryota</taxon>
        <taxon>Metazoa</taxon>
        <taxon>Spiralia</taxon>
        <taxon>Lophotrochozoa</taxon>
        <taxon>Mollusca</taxon>
        <taxon>Bivalvia</taxon>
        <taxon>Autobranchia</taxon>
        <taxon>Heteroconchia</taxon>
        <taxon>Euheterodonta</taxon>
        <taxon>Imparidentia</taxon>
        <taxon>Neoheterodontei</taxon>
        <taxon>Myida</taxon>
        <taxon>Dreissenoidea</taxon>
        <taxon>Dreissenidae</taxon>
        <taxon>Dreissena</taxon>
    </lineage>
</organism>
<comment type="caution">
    <text evidence="1">The sequence shown here is derived from an EMBL/GenBank/DDBJ whole genome shotgun (WGS) entry which is preliminary data.</text>
</comment>
<proteinExistence type="predicted"/>
<sequence length="155" mass="18289">MVCGFRAHKTCRFFLQTAVYNSTTHHAAIARNFCTINEGKTFTELRLKKRFEPKEHEADELNKRFPNPEQIIKEFYSPFTGVPSESHIYPEQETLKSKYFNLYTSQLKLQWPLRTEAVGIHTDKDTAVQRSYLRACDYLHASSIFEFLTIKMEWL</sequence>
<protein>
    <submittedName>
        <fullName evidence="1">Uncharacterized protein</fullName>
    </submittedName>
</protein>
<accession>A0A9D4JMS0</accession>
<name>A0A9D4JMS0_DREPO</name>